<keyword evidence="4" id="KW-1185">Reference proteome</keyword>
<keyword evidence="1" id="KW-0175">Coiled coil</keyword>
<feature type="compositionally biased region" description="Polar residues" evidence="2">
    <location>
        <begin position="262"/>
        <end position="273"/>
    </location>
</feature>
<dbReference type="GeneTree" id="ENSGT00940000154610"/>
<dbReference type="GO" id="GO:0007266">
    <property type="term" value="P:Rho protein signal transduction"/>
    <property type="evidence" value="ECO:0007669"/>
    <property type="project" value="TreeGrafter"/>
</dbReference>
<dbReference type="HOGENOM" id="CLU_1109124_0_0_1"/>
<feature type="compositionally biased region" description="Basic residues" evidence="2">
    <location>
        <begin position="248"/>
        <end position="261"/>
    </location>
</feature>
<dbReference type="GO" id="GO:0030496">
    <property type="term" value="C:midbody"/>
    <property type="evidence" value="ECO:0007669"/>
    <property type="project" value="TreeGrafter"/>
</dbReference>
<name>H2ZDZ6_CIOSA</name>
<protein>
    <submittedName>
        <fullName evidence="3">Uncharacterized protein</fullName>
    </submittedName>
</protein>
<dbReference type="PANTHER" id="PTHR46199:SF3">
    <property type="entry name" value="RAC GTPASE-ACTIVATING PROTEIN 1"/>
    <property type="match status" value="1"/>
</dbReference>
<dbReference type="GO" id="GO:0051256">
    <property type="term" value="P:mitotic spindle midzone assembly"/>
    <property type="evidence" value="ECO:0007669"/>
    <property type="project" value="TreeGrafter"/>
</dbReference>
<sequence length="302" mass="34935">MTLKENEAGFSKLALIRQFDEIRRAYDTFIEGSCEKEFLQFALHFEECRKKWSRAEIKCMELQEKVTKCEAEKNALMIKLKHARRQIEVELQGRQKAEQDRDELDNQIMLVRELLLSDGASTATLSEEQQRKLDFLNSSRFQSPRGGARTHRRLDRIDETESMLSDYSDISFDVTEDDLDASNLRNGKRWKRGRMAARRAFGDGDDDEILPKRVKANVGEALQCTVEGPATMRIEKLEKSFSKPNPHQGRRRPSREHRRRSAATSDSEAQSSEIEAFWPKIPVPKPSNENVVGKRHNLQMKP</sequence>
<reference evidence="3" key="2">
    <citation type="submission" date="2025-08" db="UniProtKB">
        <authorList>
            <consortium name="Ensembl"/>
        </authorList>
    </citation>
    <scope>IDENTIFICATION</scope>
</reference>
<dbReference type="PANTHER" id="PTHR46199">
    <property type="entry name" value="RAC GTPASE-ACTIVATING PROTEIN 1"/>
    <property type="match status" value="1"/>
</dbReference>
<dbReference type="Gene3D" id="1.20.5.340">
    <property type="match status" value="1"/>
</dbReference>
<dbReference type="GO" id="GO:0032154">
    <property type="term" value="C:cleavage furrow"/>
    <property type="evidence" value="ECO:0007669"/>
    <property type="project" value="TreeGrafter"/>
</dbReference>
<feature type="compositionally biased region" description="Basic residues" evidence="2">
    <location>
        <begin position="293"/>
        <end position="302"/>
    </location>
</feature>
<dbReference type="GO" id="GO:0051233">
    <property type="term" value="C:spindle midzone"/>
    <property type="evidence" value="ECO:0007669"/>
    <property type="project" value="TreeGrafter"/>
</dbReference>
<accession>H2ZDZ6</accession>
<dbReference type="Proteomes" id="UP000007875">
    <property type="component" value="Unassembled WGS sequence"/>
</dbReference>
<dbReference type="GO" id="GO:0000281">
    <property type="term" value="P:mitotic cytokinesis"/>
    <property type="evidence" value="ECO:0007669"/>
    <property type="project" value="TreeGrafter"/>
</dbReference>
<evidence type="ECO:0000313" key="4">
    <source>
        <dbReference type="Proteomes" id="UP000007875"/>
    </source>
</evidence>
<dbReference type="GO" id="GO:0005634">
    <property type="term" value="C:nucleus"/>
    <property type="evidence" value="ECO:0007669"/>
    <property type="project" value="TreeGrafter"/>
</dbReference>
<organism evidence="3 4">
    <name type="scientific">Ciona savignyi</name>
    <name type="common">Pacific transparent sea squirt</name>
    <dbReference type="NCBI Taxonomy" id="51511"/>
    <lineage>
        <taxon>Eukaryota</taxon>
        <taxon>Metazoa</taxon>
        <taxon>Chordata</taxon>
        <taxon>Tunicata</taxon>
        <taxon>Ascidiacea</taxon>
        <taxon>Phlebobranchia</taxon>
        <taxon>Cionidae</taxon>
        <taxon>Ciona</taxon>
    </lineage>
</organism>
<dbReference type="GO" id="GO:0005096">
    <property type="term" value="F:GTPase activator activity"/>
    <property type="evidence" value="ECO:0007669"/>
    <property type="project" value="TreeGrafter"/>
</dbReference>
<dbReference type="GO" id="GO:0097149">
    <property type="term" value="C:centralspindlin complex"/>
    <property type="evidence" value="ECO:0007669"/>
    <property type="project" value="TreeGrafter"/>
</dbReference>
<proteinExistence type="predicted"/>
<dbReference type="AlphaFoldDB" id="H2ZDZ6"/>
<dbReference type="Ensembl" id="ENSCSAVT00000015991.1">
    <property type="protein sequence ID" value="ENSCSAVP00000015812.1"/>
    <property type="gene ID" value="ENSCSAVG00000009295.1"/>
</dbReference>
<feature type="region of interest" description="Disordered" evidence="2">
    <location>
        <begin position="237"/>
        <end position="302"/>
    </location>
</feature>
<reference evidence="4" key="1">
    <citation type="submission" date="2003-08" db="EMBL/GenBank/DDBJ databases">
        <authorList>
            <person name="Birren B."/>
            <person name="Nusbaum C."/>
            <person name="Abebe A."/>
            <person name="Abouelleil A."/>
            <person name="Adekoya E."/>
            <person name="Ait-zahra M."/>
            <person name="Allen N."/>
            <person name="Allen T."/>
            <person name="An P."/>
            <person name="Anderson M."/>
            <person name="Anderson S."/>
            <person name="Arachchi H."/>
            <person name="Armbruster J."/>
            <person name="Bachantsang P."/>
            <person name="Baldwin J."/>
            <person name="Barry A."/>
            <person name="Bayul T."/>
            <person name="Blitshsteyn B."/>
            <person name="Bloom T."/>
            <person name="Blye J."/>
            <person name="Boguslavskiy L."/>
            <person name="Borowsky M."/>
            <person name="Boukhgalter B."/>
            <person name="Brunache A."/>
            <person name="Butler J."/>
            <person name="Calixte N."/>
            <person name="Calvo S."/>
            <person name="Camarata J."/>
            <person name="Campo K."/>
            <person name="Chang J."/>
            <person name="Cheshatsang Y."/>
            <person name="Citroen M."/>
            <person name="Collymore A."/>
            <person name="Considine T."/>
            <person name="Cook A."/>
            <person name="Cooke P."/>
            <person name="Corum B."/>
            <person name="Cuomo C."/>
            <person name="David R."/>
            <person name="Dawoe T."/>
            <person name="Degray S."/>
            <person name="Dodge S."/>
            <person name="Dooley K."/>
            <person name="Dorje P."/>
            <person name="Dorjee K."/>
            <person name="Dorris L."/>
            <person name="Duffey N."/>
            <person name="Dupes A."/>
            <person name="Elkins T."/>
            <person name="Engels R."/>
            <person name="Erickson J."/>
            <person name="Farina A."/>
            <person name="Faro S."/>
            <person name="Ferreira P."/>
            <person name="Fischer H."/>
            <person name="Fitzgerald M."/>
            <person name="Foley K."/>
            <person name="Gage D."/>
            <person name="Galagan J."/>
            <person name="Gearin G."/>
            <person name="Gnerre S."/>
            <person name="Gnirke A."/>
            <person name="Goyette A."/>
            <person name="Graham J."/>
            <person name="Grandbois E."/>
            <person name="Gyaltsen K."/>
            <person name="Hafez N."/>
            <person name="Hagopian D."/>
            <person name="Hagos B."/>
            <person name="Hall J."/>
            <person name="Hatcher B."/>
            <person name="Heller A."/>
            <person name="Higgins H."/>
            <person name="Honan T."/>
            <person name="Horn A."/>
            <person name="Houde N."/>
            <person name="Hughes L."/>
            <person name="Hulme W."/>
            <person name="Husby E."/>
            <person name="Iliev I."/>
            <person name="Jaffe D."/>
            <person name="Jones C."/>
            <person name="Kamal M."/>
            <person name="Kamat A."/>
            <person name="Kamvysselis M."/>
            <person name="Karlsson E."/>
            <person name="Kells C."/>
            <person name="Kieu A."/>
            <person name="Kisner P."/>
            <person name="Kodira C."/>
            <person name="Kulbokas E."/>
            <person name="Labutti K."/>
            <person name="Lama D."/>
            <person name="Landers T."/>
            <person name="Leger J."/>
            <person name="Levine S."/>
            <person name="Lewis D."/>
            <person name="Lewis T."/>
            <person name="Lindblad-toh K."/>
            <person name="Liu X."/>
            <person name="Lokyitsang T."/>
            <person name="Lokyitsang Y."/>
            <person name="Lucien O."/>
            <person name="Lui A."/>
            <person name="Ma L.J."/>
            <person name="Mabbitt R."/>
            <person name="Macdonald J."/>
            <person name="Maclean C."/>
            <person name="Major J."/>
            <person name="Manning J."/>
            <person name="Marabella R."/>
            <person name="Maru K."/>
            <person name="Matthews C."/>
            <person name="Mauceli E."/>
            <person name="Mccarthy M."/>
            <person name="Mcdonough S."/>
            <person name="Mcghee T."/>
            <person name="Meldrim J."/>
            <person name="Meneus L."/>
            <person name="Mesirov J."/>
            <person name="Mihalev A."/>
            <person name="Mihova T."/>
            <person name="Mikkelsen T."/>
            <person name="Mlenga V."/>
            <person name="Moru K."/>
            <person name="Mozes J."/>
            <person name="Mulrain L."/>
            <person name="Munson G."/>
            <person name="Naylor J."/>
            <person name="Newes C."/>
            <person name="Nguyen C."/>
            <person name="Nguyen N."/>
            <person name="Nguyen T."/>
            <person name="Nicol R."/>
            <person name="Nielsen C."/>
            <person name="Nizzari M."/>
            <person name="Norbu C."/>
            <person name="Norbu N."/>
            <person name="O'donnell P."/>
            <person name="Okoawo O."/>
            <person name="O'leary S."/>
            <person name="Omotosho B."/>
            <person name="O'neill K."/>
            <person name="Osman S."/>
            <person name="Parker S."/>
            <person name="Perrin D."/>
            <person name="Phunkhang P."/>
            <person name="Piqani B."/>
            <person name="Purcell S."/>
            <person name="Rachupka T."/>
            <person name="Ramasamy U."/>
            <person name="Rameau R."/>
            <person name="Ray V."/>
            <person name="Raymond C."/>
            <person name="Retta R."/>
            <person name="Richardson S."/>
            <person name="Rise C."/>
            <person name="Rodriguez J."/>
            <person name="Rogers J."/>
            <person name="Rogov P."/>
            <person name="Rutman M."/>
            <person name="Schupbach R."/>
            <person name="Seaman C."/>
            <person name="Settipalli S."/>
            <person name="Sharpe T."/>
            <person name="Sheridan J."/>
            <person name="Sherpa N."/>
            <person name="Shi J."/>
            <person name="Smirnov S."/>
            <person name="Smith C."/>
            <person name="Sougnez C."/>
            <person name="Spencer B."/>
            <person name="Stalker J."/>
            <person name="Stange-thomann N."/>
            <person name="Stavropoulos S."/>
            <person name="Stetson K."/>
            <person name="Stone C."/>
            <person name="Stone S."/>
            <person name="Stubbs M."/>
            <person name="Talamas J."/>
            <person name="Tchuinga P."/>
            <person name="Tenzing P."/>
            <person name="Tesfaye S."/>
            <person name="Theodore J."/>
            <person name="Thoulutsang Y."/>
            <person name="Topham K."/>
            <person name="Towey S."/>
            <person name="Tsamla T."/>
            <person name="Tsomo N."/>
            <person name="Vallee D."/>
            <person name="Vassiliev H."/>
            <person name="Venkataraman V."/>
            <person name="Vinson J."/>
            <person name="Vo A."/>
            <person name="Wade C."/>
            <person name="Wang S."/>
            <person name="Wangchuk T."/>
            <person name="Wangdi T."/>
            <person name="Whittaker C."/>
            <person name="Wilkinson J."/>
            <person name="Wu Y."/>
            <person name="Wyman D."/>
            <person name="Yadav S."/>
            <person name="Yang S."/>
            <person name="Yang X."/>
            <person name="Yeager S."/>
            <person name="Yee E."/>
            <person name="Young G."/>
            <person name="Zainoun J."/>
            <person name="Zembeck L."/>
            <person name="Zimmer A."/>
            <person name="Zody M."/>
            <person name="Lander E."/>
        </authorList>
    </citation>
    <scope>NUCLEOTIDE SEQUENCE [LARGE SCALE GENOMIC DNA]</scope>
</reference>
<feature type="coiled-coil region" evidence="1">
    <location>
        <begin position="59"/>
        <end position="114"/>
    </location>
</feature>
<evidence type="ECO:0000256" key="1">
    <source>
        <dbReference type="SAM" id="Coils"/>
    </source>
</evidence>
<reference evidence="3" key="3">
    <citation type="submission" date="2025-09" db="UniProtKB">
        <authorList>
            <consortium name="Ensembl"/>
        </authorList>
    </citation>
    <scope>IDENTIFICATION</scope>
</reference>
<evidence type="ECO:0000313" key="3">
    <source>
        <dbReference type="Ensembl" id="ENSCSAVP00000015812.1"/>
    </source>
</evidence>
<evidence type="ECO:0000256" key="2">
    <source>
        <dbReference type="SAM" id="MobiDB-lite"/>
    </source>
</evidence>